<evidence type="ECO:0000256" key="5">
    <source>
        <dbReference type="ARBA" id="ARBA00023002"/>
    </source>
</evidence>
<evidence type="ECO:0000256" key="3">
    <source>
        <dbReference type="ARBA" id="ARBA00022617"/>
    </source>
</evidence>
<keyword evidence="5 9" id="KW-0560">Oxidoreductase</keyword>
<sequence length="535" mass="60477">MAISVILLWGIGTLFGYFIYQYYLAPKGRLQLPPGPKPHPIVGNMRDFPPDGTPEYKHWIDHKDRYGGVSSVTVFGMTLVILHDKKAVHELLEQRSSRTSGRPTMVMANKLCGYESIVLCQNYNSTFRHCRKLLHQELGTKVSAAEFCSAQEIEVNRQLVRALNQPEKWLEHFKTTAGATVLKMAYGYTIDPHKPDPLVGLIDRMMTEFSQAAVPMAWAVDIIPALQHLPEGFPGTKFKKTARKWRQSIQASAYIPYRFVQRQMVDCTARPSYVSKLLKQLQGLGGASLRVEDEQAVIWSAASLYGAAADTSVITLTTFTLAMIMFPNVQQKAQEEIDRVIGPDRLPGFADRDRLPYINAIVKEALRWWPIAPMGFPHTATEDIEYNGMHIPRGAVLLPAVWWFLHNPEVYADPESFDPDRFLEPRNEADPMTEAFGYGRRICPGRFFAESSLYINIVQSLAVFNINKAVGQDGRAIEVNVKPKAGILTYPTEFDFKIEPRSEKHVQLIRQLEHAHPWETSDADLLESVDGFKAD</sequence>
<evidence type="ECO:0000256" key="7">
    <source>
        <dbReference type="ARBA" id="ARBA00023033"/>
    </source>
</evidence>
<accession>A0AAD4GQB9</accession>
<evidence type="ECO:0000256" key="9">
    <source>
        <dbReference type="RuleBase" id="RU000461"/>
    </source>
</evidence>
<evidence type="ECO:0000256" key="2">
    <source>
        <dbReference type="ARBA" id="ARBA00010617"/>
    </source>
</evidence>
<comment type="cofactor">
    <cofactor evidence="1 8">
        <name>heme</name>
        <dbReference type="ChEBI" id="CHEBI:30413"/>
    </cofactor>
</comment>
<organism evidence="11 12">
    <name type="scientific">Aspergillus nanangensis</name>
    <dbReference type="NCBI Taxonomy" id="2582783"/>
    <lineage>
        <taxon>Eukaryota</taxon>
        <taxon>Fungi</taxon>
        <taxon>Dikarya</taxon>
        <taxon>Ascomycota</taxon>
        <taxon>Pezizomycotina</taxon>
        <taxon>Eurotiomycetes</taxon>
        <taxon>Eurotiomycetidae</taxon>
        <taxon>Eurotiales</taxon>
        <taxon>Aspergillaceae</taxon>
        <taxon>Aspergillus</taxon>
        <taxon>Aspergillus subgen. Circumdati</taxon>
    </lineage>
</organism>
<dbReference type="GO" id="GO:0020037">
    <property type="term" value="F:heme binding"/>
    <property type="evidence" value="ECO:0007669"/>
    <property type="project" value="InterPro"/>
</dbReference>
<dbReference type="Proteomes" id="UP001194746">
    <property type="component" value="Unassembled WGS sequence"/>
</dbReference>
<evidence type="ECO:0000256" key="8">
    <source>
        <dbReference type="PIRSR" id="PIRSR602401-1"/>
    </source>
</evidence>
<dbReference type="PRINTS" id="PR00385">
    <property type="entry name" value="P450"/>
</dbReference>
<name>A0AAD4GQB9_ASPNN</name>
<evidence type="ECO:0000313" key="12">
    <source>
        <dbReference type="Proteomes" id="UP001194746"/>
    </source>
</evidence>
<dbReference type="PANTHER" id="PTHR46300">
    <property type="entry name" value="P450, PUTATIVE (EUROFUNG)-RELATED-RELATED"/>
    <property type="match status" value="1"/>
</dbReference>
<reference evidence="11" key="1">
    <citation type="journal article" date="2019" name="Beilstein J. Org. Chem.">
        <title>Nanangenines: drimane sesquiterpenoids as the dominant metabolite cohort of a novel Australian fungus, Aspergillus nanangensis.</title>
        <authorList>
            <person name="Lacey H.J."/>
            <person name="Gilchrist C.L.M."/>
            <person name="Crombie A."/>
            <person name="Kalaitzis J.A."/>
            <person name="Vuong D."/>
            <person name="Rutledge P.J."/>
            <person name="Turner P."/>
            <person name="Pitt J.I."/>
            <person name="Lacey E."/>
            <person name="Chooi Y.H."/>
            <person name="Piggott A.M."/>
        </authorList>
    </citation>
    <scope>NUCLEOTIDE SEQUENCE</scope>
    <source>
        <strain evidence="11">MST-FP2251</strain>
    </source>
</reference>
<keyword evidence="10" id="KW-0812">Transmembrane</keyword>
<dbReference type="CDD" id="cd11065">
    <property type="entry name" value="CYP64-like"/>
    <property type="match status" value="1"/>
</dbReference>
<evidence type="ECO:0000256" key="6">
    <source>
        <dbReference type="ARBA" id="ARBA00023004"/>
    </source>
</evidence>
<dbReference type="InterPro" id="IPR001128">
    <property type="entry name" value="Cyt_P450"/>
</dbReference>
<dbReference type="GO" id="GO:0016705">
    <property type="term" value="F:oxidoreductase activity, acting on paired donors, with incorporation or reduction of molecular oxygen"/>
    <property type="evidence" value="ECO:0007669"/>
    <property type="project" value="InterPro"/>
</dbReference>
<feature type="transmembrane region" description="Helical" evidence="10">
    <location>
        <begin position="6"/>
        <end position="25"/>
    </location>
</feature>
<keyword evidence="10" id="KW-0472">Membrane</keyword>
<evidence type="ECO:0000256" key="4">
    <source>
        <dbReference type="ARBA" id="ARBA00022723"/>
    </source>
</evidence>
<dbReference type="InterPro" id="IPR050364">
    <property type="entry name" value="Cytochrome_P450_fung"/>
</dbReference>
<proteinExistence type="inferred from homology"/>
<evidence type="ECO:0000256" key="1">
    <source>
        <dbReference type="ARBA" id="ARBA00001971"/>
    </source>
</evidence>
<keyword evidence="3 8" id="KW-0349">Heme</keyword>
<dbReference type="EMBL" id="VCAU01000097">
    <property type="protein sequence ID" value="KAF9885356.1"/>
    <property type="molecule type" value="Genomic_DNA"/>
</dbReference>
<keyword evidence="7 9" id="KW-0503">Monooxygenase</keyword>
<dbReference type="GO" id="GO:0004497">
    <property type="term" value="F:monooxygenase activity"/>
    <property type="evidence" value="ECO:0007669"/>
    <property type="project" value="UniProtKB-KW"/>
</dbReference>
<keyword evidence="4 8" id="KW-0479">Metal-binding</keyword>
<dbReference type="InterPro" id="IPR017972">
    <property type="entry name" value="Cyt_P450_CS"/>
</dbReference>
<keyword evidence="12" id="KW-1185">Reference proteome</keyword>
<dbReference type="PRINTS" id="PR00463">
    <property type="entry name" value="EP450I"/>
</dbReference>
<keyword evidence="10" id="KW-1133">Transmembrane helix</keyword>
<dbReference type="PANTHER" id="PTHR46300:SF7">
    <property type="entry name" value="P450, PUTATIVE (EUROFUNG)-RELATED"/>
    <property type="match status" value="1"/>
</dbReference>
<evidence type="ECO:0000313" key="11">
    <source>
        <dbReference type="EMBL" id="KAF9885356.1"/>
    </source>
</evidence>
<gene>
    <name evidence="11" type="ORF">FE257_012973</name>
</gene>
<dbReference type="Pfam" id="PF00067">
    <property type="entry name" value="p450"/>
    <property type="match status" value="1"/>
</dbReference>
<feature type="binding site" description="axial binding residue" evidence="8">
    <location>
        <position position="443"/>
    </location>
    <ligand>
        <name>heme</name>
        <dbReference type="ChEBI" id="CHEBI:30413"/>
    </ligand>
    <ligandPart>
        <name>Fe</name>
        <dbReference type="ChEBI" id="CHEBI:18248"/>
    </ligandPart>
</feature>
<reference evidence="11" key="2">
    <citation type="submission" date="2020-02" db="EMBL/GenBank/DDBJ databases">
        <authorList>
            <person name="Gilchrist C.L.M."/>
            <person name="Chooi Y.-H."/>
        </authorList>
    </citation>
    <scope>NUCLEOTIDE SEQUENCE</scope>
    <source>
        <strain evidence="11">MST-FP2251</strain>
    </source>
</reference>
<dbReference type="PROSITE" id="PS00086">
    <property type="entry name" value="CYTOCHROME_P450"/>
    <property type="match status" value="1"/>
</dbReference>
<dbReference type="InterPro" id="IPR002401">
    <property type="entry name" value="Cyt_P450_E_grp-I"/>
</dbReference>
<comment type="similarity">
    <text evidence="2 9">Belongs to the cytochrome P450 family.</text>
</comment>
<dbReference type="SUPFAM" id="SSF48264">
    <property type="entry name" value="Cytochrome P450"/>
    <property type="match status" value="1"/>
</dbReference>
<keyword evidence="6 8" id="KW-0408">Iron</keyword>
<dbReference type="GO" id="GO:0005506">
    <property type="term" value="F:iron ion binding"/>
    <property type="evidence" value="ECO:0007669"/>
    <property type="project" value="InterPro"/>
</dbReference>
<protein>
    <recommendedName>
        <fullName evidence="13">O-methylsterigmatocystin oxidoreductase</fullName>
    </recommendedName>
</protein>
<dbReference type="InterPro" id="IPR036396">
    <property type="entry name" value="Cyt_P450_sf"/>
</dbReference>
<evidence type="ECO:0008006" key="13">
    <source>
        <dbReference type="Google" id="ProtNLM"/>
    </source>
</evidence>
<dbReference type="Gene3D" id="1.10.630.10">
    <property type="entry name" value="Cytochrome P450"/>
    <property type="match status" value="1"/>
</dbReference>
<dbReference type="AlphaFoldDB" id="A0AAD4GQB9"/>
<comment type="caution">
    <text evidence="11">The sequence shown here is derived from an EMBL/GenBank/DDBJ whole genome shotgun (WGS) entry which is preliminary data.</text>
</comment>
<evidence type="ECO:0000256" key="10">
    <source>
        <dbReference type="SAM" id="Phobius"/>
    </source>
</evidence>